<dbReference type="EMBL" id="LT608250">
    <property type="protein sequence ID" value="SCM15218.1"/>
    <property type="molecule type" value="Genomic_DNA"/>
</dbReference>
<dbReference type="OrthoDB" id="372449at2759"/>
<dbReference type="Proteomes" id="UP000219860">
    <property type="component" value="Chromosome 2"/>
</dbReference>
<accession>A0A1C6WMS2</accession>
<evidence type="ECO:0000313" key="1">
    <source>
        <dbReference type="EMBL" id="SCL90098.1"/>
    </source>
</evidence>
<reference evidence="4 6" key="1">
    <citation type="submission" date="2016-08" db="EMBL/GenBank/DDBJ databases">
        <authorList>
            <consortium name="Pathogen Informatics"/>
        </authorList>
    </citation>
    <scope>NUCLEOTIDE SEQUENCE [LARGE SCALE GENOMIC DNA]</scope>
    <source>
        <strain evidence="1 6">NK65 ny</strain>
        <strain evidence="3 5">NK65e</strain>
        <strain evidence="2 4">SP11 Antwerpcl1</strain>
    </source>
</reference>
<dbReference type="EMBL" id="LT608138">
    <property type="protein sequence ID" value="SCL90098.1"/>
    <property type="molecule type" value="Genomic_DNA"/>
</dbReference>
<evidence type="ECO:0000313" key="5">
    <source>
        <dbReference type="Proteomes" id="UP000220214"/>
    </source>
</evidence>
<dbReference type="VEuPathDB" id="PlasmoDB:PBANKA_0206800"/>
<protein>
    <submittedName>
        <fullName evidence="1">Uncharacterized protein</fullName>
    </submittedName>
</protein>
<dbReference type="OMA" id="NKNGVHD"/>
<dbReference type="Proteomes" id="UP000516480">
    <property type="component" value="Chromosome 2"/>
</dbReference>
<dbReference type="Proteomes" id="UP000220214">
    <property type="component" value="Chromosome 2"/>
</dbReference>
<evidence type="ECO:0000313" key="3">
    <source>
        <dbReference type="EMBL" id="SCN21867.1"/>
    </source>
</evidence>
<evidence type="ECO:0000313" key="4">
    <source>
        <dbReference type="Proteomes" id="UP000219860"/>
    </source>
</evidence>
<dbReference type="EMBL" id="LT614628">
    <property type="protein sequence ID" value="SCN21867.1"/>
    <property type="molecule type" value="Genomic_DNA"/>
</dbReference>
<evidence type="ECO:0000313" key="2">
    <source>
        <dbReference type="EMBL" id="SCM15218.1"/>
    </source>
</evidence>
<sequence>MNPESSSLDPIEKNDESFKDDMYTQKNTNFEFQGFTKNIENQGKLCEGFETTMNDIEIEETKLCKTVLNNKKSNNLEIDDMDVNNIHANNRQENVIKIEGVEKKCGDMHNTELIHIKKDISRLNNFKKEDENIINLYDENSSHKIDNETLYHGKGKSLQQIKLSNNLNASLAHSSIENKQNSPKIICENNMNIEMRDKNYKNYKNIDQGSVTNEAQCESSYVDDKNCDITGDKNENRNNHSFTKECSNNNNRIKNGVQKEYRKNVIMNKQNTNINYKMTNWEKENEKFKELYKNDKNTNIIIYKRIYQSYIFLKKEYNELINENRKKLRINKKLKYELDNLKNDNNYYSNYFLNNDSENILEDLASGISSIFKWMDIENKIGQKNYENAINVFKNSNNNIGNNLQNDDDHENMIKTDLEVEQNENSEKKKKDISNKCNLNDKPSKKFHDVEYNKMDEIEKCENQVILNNEIVKKETKVNTIKTDPIELKDKKEFSMDIEEIKKNGILKLDLIKSTIINNFIPSYIYNDLNNESFTNSISKKNETGVGTETGVESAQNDKINNVNVNLIDNINYSNKEKKGDNDYDNNSVNLINGEHLNILSPEYIVGNLSNIIKNFRNNKNIKDTNNIDEIYEKELHLNVINDKKNEIDNYNKNSKIDKCENNRNIEYCSSNEKDGASNSFIIKGENKNSYSFSNIVNDNKIRKNSFLWEKENILKKKNIKYAKHIPIKIEKDGQHFLKNTNKIDNFVVTNNINIIDYLKVKLYMKNKNEKIAKIGTKCIENIHRDKKNIEYATNKYANKICIKNCNKKKQNPNNTINGKLNYCKDGTHFDRKNIIHNKNVNKINIEKESIFHISNYKENKYMPINLSPFFLVDDKKKNSLDSELNINHLKKNMRFILKKKNNKKQNNSQIANLSNIQLDNHVNNPDFEKNEISKTIVKKLNVSEKEIKNKNKLCDFKNNKENVDKWKHFFKRYITGNQKRRFTLHILNKRILKNKCRNRKICIYKIEENINHINFDQIFNYVNYFVKFTNNYPKHIYQFVKKRKTIITNQDCDINIKKRVTYLCLFKRCVKYEFWYFDKFNHVYFMKGMKKKKKYSQVRNNEKIEEAEKIEIDVNNKKYLFDINKDVEKSKENENPNIEKNYDNEKNGILNKLNESPVLDIDDDMLEKYIFKETEDAAPNVLIEFKEALKKHILSLNILNRQIKKIECKSDNEEIIIIGIKIYLYDTYTLLFVYALNSIEYSVKKWIKNNIDKLKLYIKKYNSKVLNFFKAYSINMFTFFCNFLNIIENYIHQFPFYFSISFDDLIMKNLI</sequence>
<organism evidence="1 6">
    <name type="scientific">Plasmodium berghei</name>
    <dbReference type="NCBI Taxonomy" id="5821"/>
    <lineage>
        <taxon>Eukaryota</taxon>
        <taxon>Sar</taxon>
        <taxon>Alveolata</taxon>
        <taxon>Apicomplexa</taxon>
        <taxon>Aconoidasida</taxon>
        <taxon>Haemosporida</taxon>
        <taxon>Plasmodiidae</taxon>
        <taxon>Plasmodium</taxon>
        <taxon>Plasmodium (Vinckeia)</taxon>
    </lineage>
</organism>
<name>A0A1C6WMS2_PLABE</name>
<gene>
    <name evidence="3" type="ORF">PBNK65E_000022800</name>
    <name evidence="1" type="ORF">PBNK65NY_000022500</name>
    <name evidence="2" type="ORF">PBSP11A_000022600</name>
</gene>
<evidence type="ECO:0000313" key="6">
    <source>
        <dbReference type="Proteomes" id="UP000516480"/>
    </source>
</evidence>
<proteinExistence type="predicted"/>